<evidence type="ECO:0000259" key="3">
    <source>
        <dbReference type="PROSITE" id="PS51294"/>
    </source>
</evidence>
<keyword evidence="5" id="KW-1185">Reference proteome</keyword>
<dbReference type="PROSITE" id="PS51294">
    <property type="entry name" value="HTH_MYB"/>
    <property type="match status" value="2"/>
</dbReference>
<feature type="domain" description="HTH myb-type" evidence="3">
    <location>
        <begin position="68"/>
        <end position="122"/>
    </location>
</feature>
<dbReference type="CDD" id="cd00167">
    <property type="entry name" value="SANT"/>
    <property type="match status" value="1"/>
</dbReference>
<dbReference type="GO" id="GO:0000978">
    <property type="term" value="F:RNA polymerase II cis-regulatory region sequence-specific DNA binding"/>
    <property type="evidence" value="ECO:0007669"/>
    <property type="project" value="TreeGrafter"/>
</dbReference>
<dbReference type="OrthoDB" id="2143914at2759"/>
<feature type="compositionally biased region" description="Polar residues" evidence="1">
    <location>
        <begin position="345"/>
        <end position="354"/>
    </location>
</feature>
<dbReference type="InterPro" id="IPR001005">
    <property type="entry name" value="SANT/Myb"/>
</dbReference>
<dbReference type="GO" id="GO:0000278">
    <property type="term" value="P:mitotic cell cycle"/>
    <property type="evidence" value="ECO:0007669"/>
    <property type="project" value="TreeGrafter"/>
</dbReference>
<feature type="domain" description="Myb-like" evidence="2">
    <location>
        <begin position="63"/>
        <end position="115"/>
    </location>
</feature>
<feature type="domain" description="HTH myb-type" evidence="3">
    <location>
        <begin position="10"/>
        <end position="66"/>
    </location>
</feature>
<feature type="region of interest" description="Disordered" evidence="1">
    <location>
        <begin position="115"/>
        <end position="261"/>
    </location>
</feature>
<dbReference type="Pfam" id="PF00249">
    <property type="entry name" value="Myb_DNA-binding"/>
    <property type="match status" value="2"/>
</dbReference>
<gene>
    <name evidence="4" type="ORF">F503_07256</name>
</gene>
<feature type="compositionally biased region" description="Polar residues" evidence="1">
    <location>
        <begin position="141"/>
        <end position="150"/>
    </location>
</feature>
<accession>S3D7S7</accession>
<dbReference type="InterPro" id="IPR009057">
    <property type="entry name" value="Homeodomain-like_sf"/>
</dbReference>
<dbReference type="STRING" id="1262450.S3D7S7"/>
<dbReference type="InterPro" id="IPR050560">
    <property type="entry name" value="MYB_TF"/>
</dbReference>
<dbReference type="PROSITE" id="PS50090">
    <property type="entry name" value="MYB_LIKE"/>
    <property type="match status" value="2"/>
</dbReference>
<sequence>MAKRTNAGGITKGSWTETEDNVLRSQVKMRGDDELCNGWAEIAENIPGRSAKQCRERWVQNLKPSLYRGPITTQESEFIKKQVSVLGPKWAEIARLLKSHQISIRSDNAVKNWYNGNKNRMKRAQRRGREVHDPEMLAPVQTHSSQSRRPSFQPLAEIPSFSQSFSPLPSPHSPTTPYHYSHSHSHSNSHSHSHAYQSRPSSRPSSQQSSHYHHHHYSQHSPRQMQLPLPSVSPRQLPLPQPTFSRGYHEERRGSVYTATTVNSPVSDMVMPSLEPDTGSPVIAASQHSPTLPLDPGPLTYSLSSYSYNEKPLNMARTWSQQSNQSQQRVLMEPDFAPKPPSGSERLNVSNLLN</sequence>
<reference evidence="4 5" key="1">
    <citation type="journal article" date="2013" name="BMC Genomics">
        <title>The genome and transcriptome of the pine saprophyte Ophiostoma piceae, and a comparison with the bark beetle-associated pine pathogen Grosmannia clavigera.</title>
        <authorList>
            <person name="Haridas S."/>
            <person name="Wang Y."/>
            <person name="Lim L."/>
            <person name="Massoumi Alamouti S."/>
            <person name="Jackman S."/>
            <person name="Docking R."/>
            <person name="Robertson G."/>
            <person name="Birol I."/>
            <person name="Bohlmann J."/>
            <person name="Breuil C."/>
        </authorList>
    </citation>
    <scope>NUCLEOTIDE SEQUENCE [LARGE SCALE GENOMIC DNA]</scope>
    <source>
        <strain evidence="4 5">UAMH 11346</strain>
    </source>
</reference>
<organism evidence="4 5">
    <name type="scientific">Ophiostoma piceae (strain UAMH 11346)</name>
    <name type="common">Sap stain fungus</name>
    <dbReference type="NCBI Taxonomy" id="1262450"/>
    <lineage>
        <taxon>Eukaryota</taxon>
        <taxon>Fungi</taxon>
        <taxon>Dikarya</taxon>
        <taxon>Ascomycota</taxon>
        <taxon>Pezizomycotina</taxon>
        <taxon>Sordariomycetes</taxon>
        <taxon>Sordariomycetidae</taxon>
        <taxon>Ophiostomatales</taxon>
        <taxon>Ophiostomataceae</taxon>
        <taxon>Ophiostoma</taxon>
    </lineage>
</organism>
<dbReference type="PANTHER" id="PTHR45614:SF25">
    <property type="entry name" value="MYB PROTEIN"/>
    <property type="match status" value="1"/>
</dbReference>
<dbReference type="OMA" id="YHISSMA"/>
<evidence type="ECO:0000256" key="1">
    <source>
        <dbReference type="SAM" id="MobiDB-lite"/>
    </source>
</evidence>
<feature type="domain" description="Myb-like" evidence="2">
    <location>
        <begin position="7"/>
        <end position="62"/>
    </location>
</feature>
<dbReference type="eggNOG" id="KOG0048">
    <property type="taxonomic scope" value="Eukaryota"/>
</dbReference>
<dbReference type="SUPFAM" id="SSF46689">
    <property type="entry name" value="Homeodomain-like"/>
    <property type="match status" value="1"/>
</dbReference>
<dbReference type="HOGENOM" id="CLU_783245_0_0_1"/>
<feature type="compositionally biased region" description="Low complexity" evidence="1">
    <location>
        <begin position="194"/>
        <end position="210"/>
    </location>
</feature>
<dbReference type="GO" id="GO:0005634">
    <property type="term" value="C:nucleus"/>
    <property type="evidence" value="ECO:0007669"/>
    <property type="project" value="TreeGrafter"/>
</dbReference>
<protein>
    <submittedName>
        <fullName evidence="4">Myb family conidiophore development protein</fullName>
    </submittedName>
</protein>
<evidence type="ECO:0000313" key="5">
    <source>
        <dbReference type="Proteomes" id="UP000016923"/>
    </source>
</evidence>
<dbReference type="PANTHER" id="PTHR45614">
    <property type="entry name" value="MYB PROTEIN-RELATED"/>
    <property type="match status" value="1"/>
</dbReference>
<feature type="compositionally biased region" description="Basic residues" evidence="1">
    <location>
        <begin position="181"/>
        <end position="193"/>
    </location>
</feature>
<dbReference type="VEuPathDB" id="FungiDB:F503_07256"/>
<evidence type="ECO:0000313" key="4">
    <source>
        <dbReference type="EMBL" id="EPE09480.1"/>
    </source>
</evidence>
<feature type="region of interest" description="Disordered" evidence="1">
    <location>
        <begin position="321"/>
        <end position="354"/>
    </location>
</feature>
<name>S3D7S7_OPHP1</name>
<dbReference type="SMART" id="SM00717">
    <property type="entry name" value="SANT"/>
    <property type="match status" value="2"/>
</dbReference>
<dbReference type="InterPro" id="IPR017930">
    <property type="entry name" value="Myb_dom"/>
</dbReference>
<dbReference type="Proteomes" id="UP000016923">
    <property type="component" value="Unassembled WGS sequence"/>
</dbReference>
<dbReference type="Gene3D" id="1.10.10.60">
    <property type="entry name" value="Homeodomain-like"/>
    <property type="match status" value="2"/>
</dbReference>
<dbReference type="GO" id="GO:0045944">
    <property type="term" value="P:positive regulation of transcription by RNA polymerase II"/>
    <property type="evidence" value="ECO:0007669"/>
    <property type="project" value="TreeGrafter"/>
</dbReference>
<dbReference type="AlphaFoldDB" id="S3D7S7"/>
<dbReference type="EMBL" id="KE148147">
    <property type="protein sequence ID" value="EPE09480.1"/>
    <property type="molecule type" value="Genomic_DNA"/>
</dbReference>
<proteinExistence type="predicted"/>
<evidence type="ECO:0000259" key="2">
    <source>
        <dbReference type="PROSITE" id="PS50090"/>
    </source>
</evidence>
<dbReference type="GO" id="GO:0000981">
    <property type="term" value="F:DNA-binding transcription factor activity, RNA polymerase II-specific"/>
    <property type="evidence" value="ECO:0007669"/>
    <property type="project" value="TreeGrafter"/>
</dbReference>